<dbReference type="RefSeq" id="WP_013565210.1">
    <property type="nucleotide sequence ID" value="NC_014962.1"/>
</dbReference>
<dbReference type="CDD" id="cd00610">
    <property type="entry name" value="OAT_like"/>
    <property type="match status" value="1"/>
</dbReference>
<evidence type="ECO:0000313" key="8">
    <source>
        <dbReference type="EMBL" id="ADV62922.1"/>
    </source>
</evidence>
<dbReference type="InParanoid" id="E8R6L1"/>
<dbReference type="OrthoDB" id="9816013at2"/>
<dbReference type="eggNOG" id="COG0160">
    <property type="taxonomic scope" value="Bacteria"/>
</dbReference>
<dbReference type="FunCoup" id="E8R6L1">
    <property type="interactions" value="368"/>
</dbReference>
<evidence type="ECO:0000256" key="7">
    <source>
        <dbReference type="SAM" id="MobiDB-lite"/>
    </source>
</evidence>
<dbReference type="InterPro" id="IPR015424">
    <property type="entry name" value="PyrdxlP-dep_Trfase"/>
</dbReference>
<dbReference type="InterPro" id="IPR015422">
    <property type="entry name" value="PyrdxlP-dep_Trfase_small"/>
</dbReference>
<keyword evidence="9" id="KW-1185">Reference proteome</keyword>
<dbReference type="NCBIfam" id="NF004426">
    <property type="entry name" value="PRK05769.1"/>
    <property type="match status" value="1"/>
</dbReference>
<dbReference type="Gene3D" id="3.40.640.10">
    <property type="entry name" value="Type I PLP-dependent aspartate aminotransferase-like (Major domain)"/>
    <property type="match status" value="1"/>
</dbReference>
<dbReference type="InterPro" id="IPR005814">
    <property type="entry name" value="Aminotrans_3"/>
</dbReference>
<evidence type="ECO:0000313" key="9">
    <source>
        <dbReference type="Proteomes" id="UP000008631"/>
    </source>
</evidence>
<dbReference type="Gene3D" id="3.90.1150.10">
    <property type="entry name" value="Aspartate Aminotransferase, domain 1"/>
    <property type="match status" value="1"/>
</dbReference>
<evidence type="ECO:0000256" key="3">
    <source>
        <dbReference type="ARBA" id="ARBA00022576"/>
    </source>
</evidence>
<dbReference type="GO" id="GO:0042802">
    <property type="term" value="F:identical protein binding"/>
    <property type="evidence" value="ECO:0007669"/>
    <property type="project" value="TreeGrafter"/>
</dbReference>
<organism evidence="8 9">
    <name type="scientific">Isosphaera pallida (strain ATCC 43644 / DSM 9630 / IS1B)</name>
    <dbReference type="NCBI Taxonomy" id="575540"/>
    <lineage>
        <taxon>Bacteria</taxon>
        <taxon>Pseudomonadati</taxon>
        <taxon>Planctomycetota</taxon>
        <taxon>Planctomycetia</taxon>
        <taxon>Isosphaerales</taxon>
        <taxon>Isosphaeraceae</taxon>
        <taxon>Isosphaera</taxon>
    </lineage>
</organism>
<feature type="compositionally biased region" description="Polar residues" evidence="7">
    <location>
        <begin position="448"/>
        <end position="473"/>
    </location>
</feature>
<dbReference type="PROSITE" id="PS00600">
    <property type="entry name" value="AA_TRANSFER_CLASS_3"/>
    <property type="match status" value="1"/>
</dbReference>
<dbReference type="InterPro" id="IPR015421">
    <property type="entry name" value="PyrdxlP-dep_Trfase_major"/>
</dbReference>
<dbReference type="Pfam" id="PF00202">
    <property type="entry name" value="Aminotran_3"/>
    <property type="match status" value="1"/>
</dbReference>
<evidence type="ECO:0000256" key="4">
    <source>
        <dbReference type="ARBA" id="ARBA00022679"/>
    </source>
</evidence>
<dbReference type="PANTHER" id="PTHR11986:SF58">
    <property type="entry name" value="LEUCINE_METHIONINE RACEMASE"/>
    <property type="match status" value="1"/>
</dbReference>
<dbReference type="GO" id="GO:0034386">
    <property type="term" value="F:4-aminobutyrate:2-oxoglutarate transaminase activity"/>
    <property type="evidence" value="ECO:0007669"/>
    <property type="project" value="UniProtKB-EC"/>
</dbReference>
<keyword evidence="3 8" id="KW-0032">Aminotransferase</keyword>
<dbReference type="AlphaFoldDB" id="E8R6L1"/>
<dbReference type="GO" id="GO:0030170">
    <property type="term" value="F:pyridoxal phosphate binding"/>
    <property type="evidence" value="ECO:0007669"/>
    <property type="project" value="InterPro"/>
</dbReference>
<proteinExistence type="inferred from homology"/>
<dbReference type="PIRSF" id="PIRSF000521">
    <property type="entry name" value="Transaminase_4ab_Lys_Orn"/>
    <property type="match status" value="1"/>
</dbReference>
<evidence type="ECO:0000256" key="6">
    <source>
        <dbReference type="RuleBase" id="RU003560"/>
    </source>
</evidence>
<accession>E8R6L1</accession>
<name>E8R6L1_ISOPI</name>
<protein>
    <submittedName>
        <fullName evidence="8">4-aminobutyrate aminotransferase apoenzyme</fullName>
        <ecNumber evidence="8">2.6.1.19</ecNumber>
    </submittedName>
</protein>
<dbReference type="EMBL" id="CP002353">
    <property type="protein sequence ID" value="ADV62922.1"/>
    <property type="molecule type" value="Genomic_DNA"/>
</dbReference>
<evidence type="ECO:0000256" key="2">
    <source>
        <dbReference type="ARBA" id="ARBA00008954"/>
    </source>
</evidence>
<keyword evidence="4 8" id="KW-0808">Transferase</keyword>
<gene>
    <name evidence="8" type="ordered locus">Isop_2345</name>
</gene>
<reference key="1">
    <citation type="submission" date="2010-11" db="EMBL/GenBank/DDBJ databases">
        <title>The complete sequence of chromosome of Isophaera pallida ATCC 43644.</title>
        <authorList>
            <consortium name="US DOE Joint Genome Institute (JGI-PGF)"/>
            <person name="Lucas S."/>
            <person name="Copeland A."/>
            <person name="Lapidus A."/>
            <person name="Bruce D."/>
            <person name="Goodwin L."/>
            <person name="Pitluck S."/>
            <person name="Kyrpides N."/>
            <person name="Mavromatis K."/>
            <person name="Pagani I."/>
            <person name="Ivanova N."/>
            <person name="Saunders E."/>
            <person name="Brettin T."/>
            <person name="Detter J.C."/>
            <person name="Han C."/>
            <person name="Tapia R."/>
            <person name="Land M."/>
            <person name="Hauser L."/>
            <person name="Markowitz V."/>
            <person name="Cheng J.-F."/>
            <person name="Hugenholtz P."/>
            <person name="Woyke T."/>
            <person name="Wu D."/>
            <person name="Eisen J.A."/>
        </authorList>
    </citation>
    <scope>NUCLEOTIDE SEQUENCE</scope>
    <source>
        <strain>ATCC 43644</strain>
    </source>
</reference>
<dbReference type="SUPFAM" id="SSF53383">
    <property type="entry name" value="PLP-dependent transferases"/>
    <property type="match status" value="1"/>
</dbReference>
<dbReference type="InterPro" id="IPR050103">
    <property type="entry name" value="Class-III_PLP-dep_AT"/>
</dbReference>
<evidence type="ECO:0000256" key="1">
    <source>
        <dbReference type="ARBA" id="ARBA00001933"/>
    </source>
</evidence>
<dbReference type="PANTHER" id="PTHR11986">
    <property type="entry name" value="AMINOTRANSFERASE CLASS III"/>
    <property type="match status" value="1"/>
</dbReference>
<dbReference type="Proteomes" id="UP000008631">
    <property type="component" value="Chromosome"/>
</dbReference>
<comment type="similarity">
    <text evidence="2 6">Belongs to the class-III pyridoxal-phosphate-dependent aminotransferase family.</text>
</comment>
<sequence length="473" mass="51094">MIALHRDAPRIVGPLPGPEARAWLHRDDSVMSPSYTRTYPLVVKRGLGAMIEDVDGNRFLDFTAGIAVTNVGHCHPRVTRAIRQQAGELVHMSGTDFYYLPQIQLAERLAKLAPGDEPKRVFFTNSGAEANEAALKLARYHTRRARVIAFFGAFHGRTYGALSLSGSKPTQRRGFAPLVPDIHHAGYGCLESVKRLLRTVCPPEDLAAIFVEAIQGEGGYIVPPPDFLPGIRRLCDQTGAIMVVDEVQSGMGRTGKLFAQEHFGVAADITCVAKGIANGLPLGAIIAKASIMNWVPGSHASTFGGNPVACAAANVVLDLLEEKYLANTRRRGRQLMKGLSALAAKHPETIHQIRGKGLMVGMEVRHLGQPHPGFRDRIIDLAFERGLLLLPCGTSTVRFCPPLCVNQRQVETALELTAAALEAAEVELHAGRIPAPYDPFGPELGHHQANTPTNSHACLTTSPTSTYPGHSHS</sequence>
<dbReference type="HOGENOM" id="CLU_016922_10_0_0"/>
<keyword evidence="5 6" id="KW-0663">Pyridoxal phosphate</keyword>
<comment type="cofactor">
    <cofactor evidence="1">
        <name>pyridoxal 5'-phosphate</name>
        <dbReference type="ChEBI" id="CHEBI:597326"/>
    </cofactor>
</comment>
<dbReference type="InterPro" id="IPR049704">
    <property type="entry name" value="Aminotrans_3_PPA_site"/>
</dbReference>
<dbReference type="STRING" id="575540.Isop_2345"/>
<dbReference type="KEGG" id="ipa:Isop_2345"/>
<dbReference type="EC" id="2.6.1.19" evidence="8"/>
<feature type="region of interest" description="Disordered" evidence="7">
    <location>
        <begin position="439"/>
        <end position="473"/>
    </location>
</feature>
<reference evidence="8 9" key="2">
    <citation type="journal article" date="2011" name="Stand. Genomic Sci.">
        <title>Complete genome sequence of Isosphaera pallida type strain (IS1B).</title>
        <authorList>
            <consortium name="US DOE Joint Genome Institute (JGI-PGF)"/>
            <person name="Goker M."/>
            <person name="Cleland D."/>
            <person name="Saunders E."/>
            <person name="Lapidus A."/>
            <person name="Nolan M."/>
            <person name="Lucas S."/>
            <person name="Hammon N."/>
            <person name="Deshpande S."/>
            <person name="Cheng J.F."/>
            <person name="Tapia R."/>
            <person name="Han C."/>
            <person name="Goodwin L."/>
            <person name="Pitluck S."/>
            <person name="Liolios K."/>
            <person name="Pagani I."/>
            <person name="Ivanova N."/>
            <person name="Mavromatis K."/>
            <person name="Pati A."/>
            <person name="Chen A."/>
            <person name="Palaniappan K."/>
            <person name="Land M."/>
            <person name="Hauser L."/>
            <person name="Chang Y.J."/>
            <person name="Jeffries C.D."/>
            <person name="Detter J.C."/>
            <person name="Beck B."/>
            <person name="Woyke T."/>
            <person name="Bristow J."/>
            <person name="Eisen J.A."/>
            <person name="Markowitz V."/>
            <person name="Hugenholtz P."/>
            <person name="Kyrpides N.C."/>
            <person name="Klenk H.P."/>
        </authorList>
    </citation>
    <scope>NUCLEOTIDE SEQUENCE [LARGE SCALE GENOMIC DNA]</scope>
    <source>
        <strain evidence="9">ATCC 43644 / DSM 9630 / IS1B</strain>
    </source>
</reference>
<dbReference type="FunFam" id="3.40.640.10:FF:000013">
    <property type="entry name" value="4-aminobutyrate aminotransferase"/>
    <property type="match status" value="1"/>
</dbReference>
<evidence type="ECO:0000256" key="5">
    <source>
        <dbReference type="ARBA" id="ARBA00022898"/>
    </source>
</evidence>